<dbReference type="SUPFAM" id="SSF53850">
    <property type="entry name" value="Periplasmic binding protein-like II"/>
    <property type="match status" value="1"/>
</dbReference>
<dbReference type="PANTHER" id="PTHR30290">
    <property type="entry name" value="PERIPLASMIC BINDING COMPONENT OF ABC TRANSPORTER"/>
    <property type="match status" value="1"/>
</dbReference>
<dbReference type="Pfam" id="PF00496">
    <property type="entry name" value="SBP_bac_5"/>
    <property type="match status" value="1"/>
</dbReference>
<protein>
    <submittedName>
        <fullName evidence="4">Peptide ABC transporter substrate-binding protein</fullName>
    </submittedName>
</protein>
<comment type="caution">
    <text evidence="4">The sequence shown here is derived from an EMBL/GenBank/DDBJ whole genome shotgun (WGS) entry which is preliminary data.</text>
</comment>
<dbReference type="CDD" id="cd08503">
    <property type="entry name" value="PBP2_NikA_DppA_OppA_like_17"/>
    <property type="match status" value="1"/>
</dbReference>
<keyword evidence="5" id="KW-1185">Reference proteome</keyword>
<name>A0ABW9QW89_9ACTN</name>
<evidence type="ECO:0000256" key="2">
    <source>
        <dbReference type="SAM" id="MobiDB-lite"/>
    </source>
</evidence>
<gene>
    <name evidence="4" type="ORF">GHK86_07930</name>
</gene>
<feature type="domain" description="Solute-binding protein family 5" evidence="3">
    <location>
        <begin position="118"/>
        <end position="446"/>
    </location>
</feature>
<dbReference type="InterPro" id="IPR039424">
    <property type="entry name" value="SBP_5"/>
</dbReference>
<sequence length="548" mass="59365">MMGDDVTQQEQAGVLGPYSRRTFLRQAAGGAAVVGAGGLLAACGSSGKPASTNTSGSPSSSASGSAGTPKKGGTLTLASTGGGSSDTLDGNNAVENLDFARAPQLYDTLIEVDQNNNLYPHLAEEVTSNADATMWTIRVRKGVEFHNGKTLTIDDVLFTFNRIISNKFSAASGLQFMDLKNAKKLDAYTVQIPMTQGYSILEWALVGNGEISIVPVGYNPKSPVGTGPFKYKSFTPGQQSTFTRNANYFLTGKPYLDEVVIVDYSDEASQVNALLSGQATCADQLSINSVNTVKSGNKVANVWGGPGWVPFTMRLDQAPFSDPNVRMALRLAVDRPQMQKVVYGGYGFLGNDIFGITDPLYDHSIPQRVYDPEKAKSLLKKSGHEGLTVQLVTSDIKTGAIESATVFKQQAAAAGITINLNTVTSTTFFGPNYLKWTFAQDWWSGYPYLRQAGYSMVPGAPWDETHWDSSPYASKYISLYKEALKTPDPSKQAPIVHEMMQMDYDYGGYIIPAFNPVIVGQSPSLQGVVTQKTGDPWIEYRFRDYWLG</sequence>
<dbReference type="Gene3D" id="3.40.190.10">
    <property type="entry name" value="Periplasmic binding protein-like II"/>
    <property type="match status" value="1"/>
</dbReference>
<evidence type="ECO:0000313" key="4">
    <source>
        <dbReference type="EMBL" id="MST32648.1"/>
    </source>
</evidence>
<dbReference type="InterPro" id="IPR000914">
    <property type="entry name" value="SBP_5_dom"/>
</dbReference>
<accession>A0ABW9QW89</accession>
<feature type="region of interest" description="Disordered" evidence="2">
    <location>
        <begin position="44"/>
        <end position="89"/>
    </location>
</feature>
<evidence type="ECO:0000313" key="5">
    <source>
        <dbReference type="Proteomes" id="UP000437736"/>
    </source>
</evidence>
<dbReference type="Gene3D" id="3.10.105.10">
    <property type="entry name" value="Dipeptide-binding Protein, Domain 3"/>
    <property type="match status" value="1"/>
</dbReference>
<dbReference type="PANTHER" id="PTHR30290:SF38">
    <property type="entry name" value="D,D-DIPEPTIDE-BINDING PERIPLASMIC PROTEIN DDPA-RELATED"/>
    <property type="match status" value="1"/>
</dbReference>
<dbReference type="EMBL" id="WJHE01000351">
    <property type="protein sequence ID" value="MST32648.1"/>
    <property type="molecule type" value="Genomic_DNA"/>
</dbReference>
<evidence type="ECO:0000259" key="3">
    <source>
        <dbReference type="Pfam" id="PF00496"/>
    </source>
</evidence>
<reference evidence="4 5" key="1">
    <citation type="submission" date="2019-11" db="EMBL/GenBank/DDBJ databases">
        <title>Acidiferrimicrobium australis gen. nov., sp. nov., an acidophilic and obligately heterotrophic, member of the Actinobacteria that catalyses dissimilatory oxido- reduction of iron isolated from metal-rich acidic water in Chile.</title>
        <authorList>
            <person name="Gonzalez D."/>
            <person name="Huber K."/>
            <person name="Hedrich S."/>
            <person name="Rojas-Villalobos C."/>
            <person name="Quatrini R."/>
            <person name="Dinamarca M.A."/>
            <person name="Schwarz A."/>
            <person name="Canales C."/>
            <person name="Nancucheo I."/>
        </authorList>
    </citation>
    <scope>NUCLEOTIDE SEQUENCE [LARGE SCALE GENOMIC DNA]</scope>
    <source>
        <strain evidence="4 5">USS-CCA1</strain>
    </source>
</reference>
<keyword evidence="1" id="KW-0732">Signal</keyword>
<dbReference type="Proteomes" id="UP000437736">
    <property type="component" value="Unassembled WGS sequence"/>
</dbReference>
<organism evidence="4 5">
    <name type="scientific">Acidiferrimicrobium australe</name>
    <dbReference type="NCBI Taxonomy" id="2664430"/>
    <lineage>
        <taxon>Bacteria</taxon>
        <taxon>Bacillati</taxon>
        <taxon>Actinomycetota</taxon>
        <taxon>Acidimicrobiia</taxon>
        <taxon>Acidimicrobiales</taxon>
        <taxon>Acidimicrobiaceae</taxon>
        <taxon>Acidiferrimicrobium</taxon>
    </lineage>
</organism>
<evidence type="ECO:0000256" key="1">
    <source>
        <dbReference type="ARBA" id="ARBA00022729"/>
    </source>
</evidence>
<proteinExistence type="predicted"/>
<dbReference type="InterPro" id="IPR006311">
    <property type="entry name" value="TAT_signal"/>
</dbReference>
<dbReference type="PROSITE" id="PS51318">
    <property type="entry name" value="TAT"/>
    <property type="match status" value="1"/>
</dbReference>